<comment type="caution">
    <text evidence="2">The sequence shown here is derived from an EMBL/GenBank/DDBJ whole genome shotgun (WGS) entry which is preliminary data.</text>
</comment>
<protein>
    <submittedName>
        <fullName evidence="2">Transposase</fullName>
    </submittedName>
</protein>
<evidence type="ECO:0000313" key="3">
    <source>
        <dbReference type="Proteomes" id="UP000029533"/>
    </source>
</evidence>
<sequence>MGSVLSAVGEGGFLLRKRAIIETVNDELKNIAQVEYLRHRCFDYFFINLSGTIAAYYLFPKEPCINVQRIINTQLTLF</sequence>
<name>A0AAW3FDQ8_9BACT</name>
<proteinExistence type="predicted"/>
<feature type="domain" description="Transposase DDE" evidence="1">
    <location>
        <begin position="13"/>
        <end position="41"/>
    </location>
</feature>
<organism evidence="2 3">
    <name type="scientific">Prevotella histicola JCM 15637 = DNF00424</name>
    <dbReference type="NCBI Taxonomy" id="1236504"/>
    <lineage>
        <taxon>Bacteria</taxon>
        <taxon>Pseudomonadati</taxon>
        <taxon>Bacteroidota</taxon>
        <taxon>Bacteroidia</taxon>
        <taxon>Bacteroidales</taxon>
        <taxon>Prevotellaceae</taxon>
        <taxon>Prevotella</taxon>
    </lineage>
</organism>
<dbReference type="AlphaFoldDB" id="A0AAW3FDQ8"/>
<dbReference type="Proteomes" id="UP000029533">
    <property type="component" value="Unassembled WGS sequence"/>
</dbReference>
<reference evidence="2 3" key="1">
    <citation type="submission" date="2014-07" db="EMBL/GenBank/DDBJ databases">
        <authorList>
            <person name="McCorrison J."/>
            <person name="Sanka R."/>
            <person name="Torralba M."/>
            <person name="Gillis M."/>
            <person name="Haft D.H."/>
            <person name="Methe B."/>
            <person name="Sutton G."/>
            <person name="Nelson K.E."/>
        </authorList>
    </citation>
    <scope>NUCLEOTIDE SEQUENCE [LARGE SCALE GENOMIC DNA]</scope>
    <source>
        <strain evidence="2 3">DNF00424</strain>
    </source>
</reference>
<dbReference type="InterPro" id="IPR025668">
    <property type="entry name" value="Tnp_DDE_dom"/>
</dbReference>
<evidence type="ECO:0000259" key="1">
    <source>
        <dbReference type="Pfam" id="PF13612"/>
    </source>
</evidence>
<gene>
    <name evidence="2" type="ORF">HMPREF2132_09265</name>
</gene>
<evidence type="ECO:0000313" key="2">
    <source>
        <dbReference type="EMBL" id="KGF25563.1"/>
    </source>
</evidence>
<dbReference type="Pfam" id="PF13612">
    <property type="entry name" value="DDE_Tnp_1_3"/>
    <property type="match status" value="1"/>
</dbReference>
<accession>A0AAW3FDQ8</accession>
<dbReference type="EMBL" id="JRNJ01000079">
    <property type="protein sequence ID" value="KGF25563.1"/>
    <property type="molecule type" value="Genomic_DNA"/>
</dbReference>